<keyword evidence="6" id="KW-1185">Reference proteome</keyword>
<dbReference type="GeneID" id="27331381"/>
<sequence length="233" mass="22391">MRFLSTAVAALCATVVAAQNNAISIPAGQSTLDVTAGQPLTIQWTDPSSGTVTIKLQQDPITPDGGITLASGVPASDGTATLDIPPADEVNSHLYTIEIIDDTDTTNINFSPNFGIQGATGTGVASASTASSTGTASTGSATGSSTASASNSTSTDSSSTSTESSAATTSGSSSSSSSESAAASTTSSSGSSATSSSASPSETTTAPDSNSGATGLKVQSGFLAMVVGAIAVL</sequence>
<feature type="compositionally biased region" description="Low complexity" evidence="2">
    <location>
        <begin position="122"/>
        <end position="206"/>
    </location>
</feature>
<dbReference type="InterPro" id="IPR052982">
    <property type="entry name" value="SRP1/TIP1-like"/>
</dbReference>
<evidence type="ECO:0000256" key="2">
    <source>
        <dbReference type="SAM" id="MobiDB-lite"/>
    </source>
</evidence>
<feature type="region of interest" description="Disordered" evidence="2">
    <location>
        <begin position="121"/>
        <end position="215"/>
    </location>
</feature>
<evidence type="ECO:0000256" key="3">
    <source>
        <dbReference type="SAM" id="SignalP"/>
    </source>
</evidence>
<dbReference type="PANTHER" id="PTHR40633">
    <property type="entry name" value="MATRIX PROTEIN, PUTATIVE (AFU_ORTHOLOGUE AFUA_8G05410)-RELATED"/>
    <property type="match status" value="1"/>
</dbReference>
<dbReference type="EMBL" id="KN847494">
    <property type="protein sequence ID" value="KIW17107.1"/>
    <property type="molecule type" value="Genomic_DNA"/>
</dbReference>
<evidence type="ECO:0000313" key="5">
    <source>
        <dbReference type="EMBL" id="KIW17107.1"/>
    </source>
</evidence>
<keyword evidence="1 3" id="KW-0732">Signal</keyword>
<evidence type="ECO:0000259" key="4">
    <source>
        <dbReference type="Pfam" id="PF10342"/>
    </source>
</evidence>
<dbReference type="VEuPathDB" id="FungiDB:PV08_04298"/>
<dbReference type="RefSeq" id="XP_016237323.1">
    <property type="nucleotide sequence ID" value="XM_016378646.1"/>
</dbReference>
<dbReference type="OrthoDB" id="2260257at2759"/>
<gene>
    <name evidence="5" type="ORF">PV08_04298</name>
</gene>
<dbReference type="STRING" id="91928.A0A0D1ZWQ2"/>
<protein>
    <recommendedName>
        <fullName evidence="4">Yeast cell wall synthesis Kre9/Knh1-like N-terminal domain-containing protein</fullName>
    </recommendedName>
</protein>
<name>A0A0D1ZWQ2_9EURO</name>
<dbReference type="Pfam" id="PF10342">
    <property type="entry name" value="Kre9_KNH"/>
    <property type="match status" value="1"/>
</dbReference>
<dbReference type="HOGENOM" id="CLU_065618_1_2_1"/>
<organism evidence="5 6">
    <name type="scientific">Exophiala spinifera</name>
    <dbReference type="NCBI Taxonomy" id="91928"/>
    <lineage>
        <taxon>Eukaryota</taxon>
        <taxon>Fungi</taxon>
        <taxon>Dikarya</taxon>
        <taxon>Ascomycota</taxon>
        <taxon>Pezizomycotina</taxon>
        <taxon>Eurotiomycetes</taxon>
        <taxon>Chaetothyriomycetidae</taxon>
        <taxon>Chaetothyriales</taxon>
        <taxon>Herpotrichiellaceae</taxon>
        <taxon>Exophiala</taxon>
    </lineage>
</organism>
<evidence type="ECO:0000313" key="6">
    <source>
        <dbReference type="Proteomes" id="UP000053328"/>
    </source>
</evidence>
<accession>A0A0D1ZWQ2</accession>
<reference evidence="5 6" key="1">
    <citation type="submission" date="2015-01" db="EMBL/GenBank/DDBJ databases">
        <title>The Genome Sequence of Exophiala spinifera CBS89968.</title>
        <authorList>
            <consortium name="The Broad Institute Genomics Platform"/>
            <person name="Cuomo C."/>
            <person name="de Hoog S."/>
            <person name="Gorbushina A."/>
            <person name="Stielow B."/>
            <person name="Teixiera M."/>
            <person name="Abouelleil A."/>
            <person name="Chapman S.B."/>
            <person name="Priest M."/>
            <person name="Young S.K."/>
            <person name="Wortman J."/>
            <person name="Nusbaum C."/>
            <person name="Birren B."/>
        </authorList>
    </citation>
    <scope>NUCLEOTIDE SEQUENCE [LARGE SCALE GENOMIC DNA]</scope>
    <source>
        <strain evidence="5 6">CBS 89968</strain>
    </source>
</reference>
<evidence type="ECO:0000256" key="1">
    <source>
        <dbReference type="ARBA" id="ARBA00022729"/>
    </source>
</evidence>
<feature type="domain" description="Yeast cell wall synthesis Kre9/Knh1-like N-terminal" evidence="4">
    <location>
        <begin position="32"/>
        <end position="116"/>
    </location>
</feature>
<dbReference type="PANTHER" id="PTHR40633:SF1">
    <property type="entry name" value="GPI ANCHORED SERINE-THREONINE RICH PROTEIN (AFU_ORTHOLOGUE AFUA_1G03630)"/>
    <property type="match status" value="1"/>
</dbReference>
<proteinExistence type="predicted"/>
<feature type="chain" id="PRO_5002238036" description="Yeast cell wall synthesis Kre9/Knh1-like N-terminal domain-containing protein" evidence="3">
    <location>
        <begin position="19"/>
        <end position="233"/>
    </location>
</feature>
<dbReference type="Proteomes" id="UP000053328">
    <property type="component" value="Unassembled WGS sequence"/>
</dbReference>
<dbReference type="AlphaFoldDB" id="A0A0D1ZWQ2"/>
<dbReference type="InterPro" id="IPR018466">
    <property type="entry name" value="Kre9/Knh1-like_N"/>
</dbReference>
<feature type="signal peptide" evidence="3">
    <location>
        <begin position="1"/>
        <end position="18"/>
    </location>
</feature>